<evidence type="ECO:0000259" key="1">
    <source>
        <dbReference type="Pfam" id="PF00535"/>
    </source>
</evidence>
<feature type="domain" description="Glycosyltransferase 2-like" evidence="1">
    <location>
        <begin position="39"/>
        <end position="148"/>
    </location>
</feature>
<dbReference type="CDD" id="cd00761">
    <property type="entry name" value="Glyco_tranf_GTA_type"/>
    <property type="match status" value="1"/>
</dbReference>
<dbReference type="RefSeq" id="WP_072457789.1">
    <property type="nucleotide sequence ID" value="NZ_FPKH01000017.1"/>
</dbReference>
<reference evidence="2 3" key="1">
    <citation type="submission" date="2016-11" db="EMBL/GenBank/DDBJ databases">
        <authorList>
            <person name="Varghese N."/>
            <person name="Submissions S."/>
        </authorList>
    </citation>
    <scope>NUCLEOTIDE SEQUENCE [LARGE SCALE GENOMIC DNA]</scope>
    <source>
        <strain evidence="2 3">NFR18</strain>
    </source>
</reference>
<gene>
    <name evidence="2" type="ORF">SAMN03097694_0520</name>
</gene>
<organism evidence="2 3">
    <name type="scientific">Janthinobacterium lividum</name>
    <dbReference type="NCBI Taxonomy" id="29581"/>
    <lineage>
        <taxon>Bacteria</taxon>
        <taxon>Pseudomonadati</taxon>
        <taxon>Pseudomonadota</taxon>
        <taxon>Betaproteobacteria</taxon>
        <taxon>Burkholderiales</taxon>
        <taxon>Oxalobacteraceae</taxon>
        <taxon>Janthinobacterium</taxon>
    </lineage>
</organism>
<dbReference type="SUPFAM" id="SSF53448">
    <property type="entry name" value="Nucleotide-diphospho-sugar transferases"/>
    <property type="match status" value="1"/>
</dbReference>
<dbReference type="PANTHER" id="PTHR43685">
    <property type="entry name" value="GLYCOSYLTRANSFERASE"/>
    <property type="match status" value="1"/>
</dbReference>
<evidence type="ECO:0000313" key="2">
    <source>
        <dbReference type="EMBL" id="SFY35756.1"/>
    </source>
</evidence>
<proteinExistence type="predicted"/>
<dbReference type="AlphaFoldDB" id="A0AB38CHX1"/>
<dbReference type="InterPro" id="IPR001173">
    <property type="entry name" value="Glyco_trans_2-like"/>
</dbReference>
<dbReference type="EMBL" id="FPKH01000017">
    <property type="protein sequence ID" value="SFY35756.1"/>
    <property type="molecule type" value="Genomic_DNA"/>
</dbReference>
<comment type="caution">
    <text evidence="2">The sequence shown here is derived from an EMBL/GenBank/DDBJ whole genome shotgun (WGS) entry which is preliminary data.</text>
</comment>
<dbReference type="Pfam" id="PF00535">
    <property type="entry name" value="Glycos_transf_2"/>
    <property type="match status" value="1"/>
</dbReference>
<dbReference type="PANTHER" id="PTHR43685:SF2">
    <property type="entry name" value="GLYCOSYLTRANSFERASE 2-LIKE DOMAIN-CONTAINING PROTEIN"/>
    <property type="match status" value="1"/>
</dbReference>
<protein>
    <submittedName>
        <fullName evidence="2">Glycosyl transferase family 2</fullName>
    </submittedName>
</protein>
<dbReference type="Proteomes" id="UP000182489">
    <property type="component" value="Unassembled WGS sequence"/>
</dbReference>
<dbReference type="InterPro" id="IPR029044">
    <property type="entry name" value="Nucleotide-diphossugar_trans"/>
</dbReference>
<evidence type="ECO:0000313" key="3">
    <source>
        <dbReference type="Proteomes" id="UP000182489"/>
    </source>
</evidence>
<accession>A0AB38CHX1</accession>
<keyword evidence="2" id="KW-0808">Transferase</keyword>
<name>A0AB38CHX1_9BURK</name>
<dbReference type="InterPro" id="IPR050834">
    <property type="entry name" value="Glycosyltransf_2"/>
</dbReference>
<dbReference type="GO" id="GO:0016740">
    <property type="term" value="F:transferase activity"/>
    <property type="evidence" value="ECO:0007669"/>
    <property type="project" value="UniProtKB-KW"/>
</dbReference>
<sequence>MKNYFSNCDNFSQHAHIESVLKIQSAEIEKNISQKVDISIVITTYNRPQLLREAIESAISQSSKIKYEILIVDNNFQEGKTESELVVESFKSERLRYFQNKENLGMFGNWNRGILLARGKFVTILHDDDFLKSNYLESMFELLKKSNGNKLLSCNIDIDDQRFESDSGKKSRFLKSVKKLILNKKRVTVKEISIKDYFYRNRHMGTLGVLFSRENAIKIGGFDAAEYPSADYFFFSKYVMEFGALHFYKNLAVYRIFENESMKNNVMQLWVVQGYKFRIFLINSQLTNSSWKRSLAKFLAVNEAFYFKKDWNGTYDEFALLKSIGLEGVLLNKYVNKLFRIFLKVRFFIRQDF</sequence>
<dbReference type="Gene3D" id="3.90.550.10">
    <property type="entry name" value="Spore Coat Polysaccharide Biosynthesis Protein SpsA, Chain A"/>
    <property type="match status" value="1"/>
</dbReference>